<organism evidence="2 3">
    <name type="scientific">Entamoeba invadens IP1</name>
    <dbReference type="NCBI Taxonomy" id="370355"/>
    <lineage>
        <taxon>Eukaryota</taxon>
        <taxon>Amoebozoa</taxon>
        <taxon>Evosea</taxon>
        <taxon>Archamoebae</taxon>
        <taxon>Mastigamoebida</taxon>
        <taxon>Entamoebidae</taxon>
        <taxon>Entamoeba</taxon>
    </lineage>
</organism>
<feature type="compositionally biased region" description="Polar residues" evidence="1">
    <location>
        <begin position="82"/>
        <end position="104"/>
    </location>
</feature>
<accession>A0A0A1U9H5</accession>
<dbReference type="AlphaFoldDB" id="A0A0A1U9H5"/>
<reference evidence="2 3" key="1">
    <citation type="submission" date="2012-10" db="EMBL/GenBank/DDBJ databases">
        <authorList>
            <person name="Zafar N."/>
            <person name="Inman J."/>
            <person name="Hall N."/>
            <person name="Lorenzi H."/>
            <person name="Caler E."/>
        </authorList>
    </citation>
    <scope>NUCLEOTIDE SEQUENCE [LARGE SCALE GENOMIC DNA]</scope>
    <source>
        <strain evidence="2 3">IP1</strain>
    </source>
</reference>
<dbReference type="GeneID" id="14890618"/>
<keyword evidence="3" id="KW-1185">Reference proteome</keyword>
<dbReference type="KEGG" id="eiv:EIN_207040"/>
<evidence type="ECO:0000313" key="3">
    <source>
        <dbReference type="Proteomes" id="UP000014680"/>
    </source>
</evidence>
<dbReference type="Proteomes" id="UP000014680">
    <property type="component" value="Unassembled WGS sequence"/>
</dbReference>
<sequence>MGNKSTKISPPKTFTIQQFDSSEEEEIRLKLTLATPRGKSKKREYTVYTKEDVKLTSEYVNIVYSPRLKTKRKNPQVPKLLLSQQPNSIKNESLSSRTATTKQQKSPRIKYKSLFGPSQTVINHFTLSPRKQTKESIKNDLILKNSLCSDNDLIAWNKEYNLVFDSSFDEVSSRSFNAKVVGRSNILVTMTTKDGFFLGFSQEGLIPPSSKYGNVKTKTNVLRVYGFGHTLLDFVQKNNHKDDVGLIVYPSTVGGFIFSCDSAFWLSDGKIYIHQCLKTAYNVSPECRNPLLSIHFKKFLILDKLYVWEKVV</sequence>
<protein>
    <recommendedName>
        <fullName evidence="4">TLDc domain-containing protein</fullName>
    </recommendedName>
</protein>
<proteinExistence type="predicted"/>
<dbReference type="RefSeq" id="XP_004258438.1">
    <property type="nucleotide sequence ID" value="XM_004258390.1"/>
</dbReference>
<gene>
    <name evidence="2" type="ORF">EIN_207040</name>
</gene>
<feature type="region of interest" description="Disordered" evidence="1">
    <location>
        <begin position="74"/>
        <end position="106"/>
    </location>
</feature>
<evidence type="ECO:0008006" key="4">
    <source>
        <dbReference type="Google" id="ProtNLM"/>
    </source>
</evidence>
<name>A0A0A1U9H5_ENTIV</name>
<evidence type="ECO:0000256" key="1">
    <source>
        <dbReference type="SAM" id="MobiDB-lite"/>
    </source>
</evidence>
<dbReference type="VEuPathDB" id="AmoebaDB:EIN_207040"/>
<evidence type="ECO:0000313" key="2">
    <source>
        <dbReference type="EMBL" id="ELP91667.1"/>
    </source>
</evidence>
<dbReference type="EMBL" id="KB206455">
    <property type="protein sequence ID" value="ELP91667.1"/>
    <property type="molecule type" value="Genomic_DNA"/>
</dbReference>